<dbReference type="PROSITE" id="PS52004">
    <property type="entry name" value="KS3_2"/>
    <property type="match status" value="1"/>
</dbReference>
<dbReference type="EMBL" id="LAZR01001533">
    <property type="protein sequence ID" value="KKN43121.1"/>
    <property type="molecule type" value="Genomic_DNA"/>
</dbReference>
<protein>
    <recommendedName>
        <fullName evidence="3">Ketosynthase family 3 (KS3) domain-containing protein</fullName>
    </recommendedName>
</protein>
<gene>
    <name evidence="4" type="ORF">LCGC14_0706230</name>
</gene>
<name>A0A0F9T2A3_9ZZZZ</name>
<dbReference type="GO" id="GO:0004315">
    <property type="term" value="F:3-oxoacyl-[acyl-carrier-protein] synthase activity"/>
    <property type="evidence" value="ECO:0007669"/>
    <property type="project" value="TreeGrafter"/>
</dbReference>
<dbReference type="GO" id="GO:0006633">
    <property type="term" value="P:fatty acid biosynthetic process"/>
    <property type="evidence" value="ECO:0007669"/>
    <property type="project" value="TreeGrafter"/>
</dbReference>
<evidence type="ECO:0000256" key="1">
    <source>
        <dbReference type="ARBA" id="ARBA00008467"/>
    </source>
</evidence>
<dbReference type="AlphaFoldDB" id="A0A0F9T2A3"/>
<dbReference type="InterPro" id="IPR014031">
    <property type="entry name" value="Ketoacyl_synth_C"/>
</dbReference>
<dbReference type="CDD" id="cd00828">
    <property type="entry name" value="elong_cond_enzymes"/>
    <property type="match status" value="1"/>
</dbReference>
<dbReference type="SMART" id="SM00825">
    <property type="entry name" value="PKS_KS"/>
    <property type="match status" value="1"/>
</dbReference>
<comment type="caution">
    <text evidence="4">The sequence shown here is derived from an EMBL/GenBank/DDBJ whole genome shotgun (WGS) entry which is preliminary data.</text>
</comment>
<dbReference type="Gene3D" id="3.40.47.10">
    <property type="match status" value="1"/>
</dbReference>
<dbReference type="Pfam" id="PF00109">
    <property type="entry name" value="ketoacyl-synt"/>
    <property type="match status" value="1"/>
</dbReference>
<evidence type="ECO:0000259" key="3">
    <source>
        <dbReference type="PROSITE" id="PS52004"/>
    </source>
</evidence>
<proteinExistence type="inferred from homology"/>
<reference evidence="4" key="1">
    <citation type="journal article" date="2015" name="Nature">
        <title>Complex archaea that bridge the gap between prokaryotes and eukaryotes.</title>
        <authorList>
            <person name="Spang A."/>
            <person name="Saw J.H."/>
            <person name="Jorgensen S.L."/>
            <person name="Zaremba-Niedzwiedzka K."/>
            <person name="Martijn J."/>
            <person name="Lind A.E."/>
            <person name="van Eijk R."/>
            <person name="Schleper C."/>
            <person name="Guy L."/>
            <person name="Ettema T.J."/>
        </authorList>
    </citation>
    <scope>NUCLEOTIDE SEQUENCE</scope>
</reference>
<dbReference type="Pfam" id="PF02801">
    <property type="entry name" value="Ketoacyl-synt_C"/>
    <property type="match status" value="1"/>
</dbReference>
<dbReference type="PANTHER" id="PTHR11712:SF336">
    <property type="entry name" value="3-OXOACYL-[ACYL-CARRIER-PROTEIN] SYNTHASE, MITOCHONDRIAL"/>
    <property type="match status" value="1"/>
</dbReference>
<sequence>MTALPVIVGMGGINAAGRTSFHQGYRRIVLDSLNAQDRSETFLGLATLMNLVSVVNGQLQDIQGNNVEQSDIEARFGEQIIAGTLIRKIEKEHFDADATPWQQKMTLNASSDNAIVFETRARDLPVPVPASWQVEELEGKKVKVTIAADLDIKHDSTRDNPIKSAGQFPTGFDPSVMYNSRYQPRGLQATIFAATDAIKSTGLDWQHIMNSVEPDKIGTYSASVIGQMDDKGLGGLVKARQQGDRVSTKQLALGLNTMSTDFINAYVTGNVGTTFSTSGACATFLYNLRAAVNDIQAGRTRVAVVASVECAITPEVIEGFGNMSALANVEGLRRLDNLSHDEEPDYRKSSRPFGDNCGFTLGEGAQVAILMDDALALELGADIMGSVPDVFVNADGIKKSITSPGPGNYITMAKSAALATSLLGKEALQERSFILAHGSSTPLNRVTESLIYHKVAQTFAIDNWKVTAPKAYVGHTIAPASGDQLAIALGVFSHNIMPGITTIDKVADDVYTDHLDIRNSHYECSEMDIAFINSKGFGGNNATAIVLSPKVTMQMLAKRHGDDVMTSYAQKNVAIKAAQQTYQAQADLGQYELIYRFGDGLIDDNDILIDEQSIQLPGFEKAITFSTTNSYQDMF</sequence>
<dbReference type="GO" id="GO:0005829">
    <property type="term" value="C:cytosol"/>
    <property type="evidence" value="ECO:0007669"/>
    <property type="project" value="TreeGrafter"/>
</dbReference>
<dbReference type="InterPro" id="IPR014030">
    <property type="entry name" value="Ketoacyl_synth_N"/>
</dbReference>
<evidence type="ECO:0000313" key="4">
    <source>
        <dbReference type="EMBL" id="KKN43121.1"/>
    </source>
</evidence>
<feature type="domain" description="Ketosynthase family 3 (KS3)" evidence="3">
    <location>
        <begin position="78"/>
        <end position="548"/>
    </location>
</feature>
<comment type="similarity">
    <text evidence="1">Belongs to the thiolase-like superfamily. Beta-ketoacyl-ACP synthases family.</text>
</comment>
<dbReference type="InterPro" id="IPR020841">
    <property type="entry name" value="PKS_Beta-ketoAc_synthase_dom"/>
</dbReference>
<dbReference type="PANTHER" id="PTHR11712">
    <property type="entry name" value="POLYKETIDE SYNTHASE-RELATED"/>
    <property type="match status" value="1"/>
</dbReference>
<dbReference type="InterPro" id="IPR016039">
    <property type="entry name" value="Thiolase-like"/>
</dbReference>
<evidence type="ECO:0000256" key="2">
    <source>
        <dbReference type="ARBA" id="ARBA00022679"/>
    </source>
</evidence>
<accession>A0A0F9T2A3</accession>
<keyword evidence="2" id="KW-0808">Transferase</keyword>
<dbReference type="InterPro" id="IPR000794">
    <property type="entry name" value="Beta-ketoacyl_synthase"/>
</dbReference>
<dbReference type="SUPFAM" id="SSF53901">
    <property type="entry name" value="Thiolase-like"/>
    <property type="match status" value="2"/>
</dbReference>
<organism evidence="4">
    <name type="scientific">marine sediment metagenome</name>
    <dbReference type="NCBI Taxonomy" id="412755"/>
    <lineage>
        <taxon>unclassified sequences</taxon>
        <taxon>metagenomes</taxon>
        <taxon>ecological metagenomes</taxon>
    </lineage>
</organism>
<dbReference type="InterPro" id="IPR047224">
    <property type="entry name" value="FAS_alpha_su_C"/>
</dbReference>